<dbReference type="PANTHER" id="PTHR46696">
    <property type="entry name" value="P450, PUTATIVE (EUROFUNG)-RELATED"/>
    <property type="match status" value="1"/>
</dbReference>
<feature type="region of interest" description="Disordered" evidence="3">
    <location>
        <begin position="85"/>
        <end position="115"/>
    </location>
</feature>
<gene>
    <name evidence="4" type="ORF">J8N05_37530</name>
</gene>
<dbReference type="GO" id="GO:0020037">
    <property type="term" value="F:heme binding"/>
    <property type="evidence" value="ECO:0007669"/>
    <property type="project" value="InterPro"/>
</dbReference>
<dbReference type="Pfam" id="PF00067">
    <property type="entry name" value="p450"/>
    <property type="match status" value="1"/>
</dbReference>
<evidence type="ECO:0000313" key="4">
    <source>
        <dbReference type="EMBL" id="MBQ0853870.1"/>
    </source>
</evidence>
<dbReference type="PROSITE" id="PS00086">
    <property type="entry name" value="CYTOCHROME_P450"/>
    <property type="match status" value="1"/>
</dbReference>
<evidence type="ECO:0000313" key="5">
    <source>
        <dbReference type="Proteomes" id="UP000677413"/>
    </source>
</evidence>
<dbReference type="GO" id="GO:0005506">
    <property type="term" value="F:iron ion binding"/>
    <property type="evidence" value="ECO:0007669"/>
    <property type="project" value="InterPro"/>
</dbReference>
<dbReference type="InterPro" id="IPR017972">
    <property type="entry name" value="Cyt_P450_CS"/>
</dbReference>
<comment type="caution">
    <text evidence="4">The sequence shown here is derived from an EMBL/GenBank/DDBJ whole genome shotgun (WGS) entry which is preliminary data.</text>
</comment>
<dbReference type="PANTHER" id="PTHR46696:SF1">
    <property type="entry name" value="CYTOCHROME P450 YJIB-RELATED"/>
    <property type="match status" value="1"/>
</dbReference>
<keyword evidence="2" id="KW-0349">Heme</keyword>
<evidence type="ECO:0000256" key="2">
    <source>
        <dbReference type="RuleBase" id="RU000461"/>
    </source>
</evidence>
<dbReference type="Gene3D" id="1.10.630.10">
    <property type="entry name" value="Cytochrome P450"/>
    <property type="match status" value="1"/>
</dbReference>
<dbReference type="PRINTS" id="PR00359">
    <property type="entry name" value="BP450"/>
</dbReference>
<evidence type="ECO:0000256" key="1">
    <source>
        <dbReference type="ARBA" id="ARBA00010617"/>
    </source>
</evidence>
<proteinExistence type="inferred from homology"/>
<dbReference type="AlphaFoldDB" id="A0A941B7T0"/>
<keyword evidence="2" id="KW-0408">Iron</keyword>
<dbReference type="RefSeq" id="WP_210891164.1">
    <property type="nucleotide sequence ID" value="NZ_JAGPYQ010000002.1"/>
</dbReference>
<keyword evidence="2" id="KW-0560">Oxidoreductase</keyword>
<dbReference type="PRINTS" id="PR00385">
    <property type="entry name" value="P450"/>
</dbReference>
<name>A0A941B7T0_9ACTN</name>
<dbReference type="EMBL" id="JAGPYQ010000002">
    <property type="protein sequence ID" value="MBQ0853870.1"/>
    <property type="molecule type" value="Genomic_DNA"/>
</dbReference>
<organism evidence="4 5">
    <name type="scientific">Streptomyces liliiviolaceus</name>
    <dbReference type="NCBI Taxonomy" id="2823109"/>
    <lineage>
        <taxon>Bacteria</taxon>
        <taxon>Bacillati</taxon>
        <taxon>Actinomycetota</taxon>
        <taxon>Actinomycetes</taxon>
        <taxon>Kitasatosporales</taxon>
        <taxon>Streptomycetaceae</taxon>
        <taxon>Streptomyces</taxon>
    </lineage>
</organism>
<comment type="similarity">
    <text evidence="1 2">Belongs to the cytochrome P450 family.</text>
</comment>
<dbReference type="GO" id="GO:0016705">
    <property type="term" value="F:oxidoreductase activity, acting on paired donors, with incorporation or reduction of molecular oxygen"/>
    <property type="evidence" value="ECO:0007669"/>
    <property type="project" value="InterPro"/>
</dbReference>
<keyword evidence="2" id="KW-0503">Monooxygenase</keyword>
<dbReference type="Proteomes" id="UP000677413">
    <property type="component" value="Unassembled WGS sequence"/>
</dbReference>
<sequence>MAAVAQKGAATVGSLTTSSSDRRATVSLFSRLRTAEGQADPFPLYTELRSKGGVRPAPWGGFLVTSFDACDRVLRSAEWLEPDKGWRDRQGPRTRWSAPSSREIGSTMPALNPPEHTRVRRAAGGFDRTAIQQMSRTVLRLTDGLLDTLAERLRDGEEHADFAALVSEELPIATIGAWLALPSADWPRLRELTHEQVFTQELLPSGSQLARSDVAMAELRSYFMELIRDRRRHPGDDPVSRWITTWDAMESDPDKADEAVYFLVLFVLLAALETTSTLLSTMTLHLVEDPARWDLLTARPDLVPAFVEETLRYDPPAHVISRVAARDGLLDGVEVRADDMVHLMVGAAHRDPAKHPDPDRFDPHRKAFHNLAFSGGIHYCLGAPLARLEAHTLLRQLVGRLPRLTLARRPLRAPRVAFRRLLNLDVALA</sequence>
<evidence type="ECO:0000256" key="3">
    <source>
        <dbReference type="SAM" id="MobiDB-lite"/>
    </source>
</evidence>
<reference evidence="4 5" key="1">
    <citation type="submission" date="2021-04" db="EMBL/GenBank/DDBJ databases">
        <authorList>
            <person name="Tang X."/>
            <person name="Zhou X."/>
            <person name="Chen X."/>
            <person name="Cernava T."/>
            <person name="Zhang C."/>
        </authorList>
    </citation>
    <scope>NUCLEOTIDE SEQUENCE [LARGE SCALE GENOMIC DNA]</scope>
    <source>
        <strain evidence="4 5">BH-SS-21</strain>
    </source>
</reference>
<dbReference type="SUPFAM" id="SSF48264">
    <property type="entry name" value="Cytochrome P450"/>
    <property type="match status" value="1"/>
</dbReference>
<keyword evidence="5" id="KW-1185">Reference proteome</keyword>
<accession>A0A941B7T0</accession>
<keyword evidence="2" id="KW-0479">Metal-binding</keyword>
<dbReference type="InterPro" id="IPR001128">
    <property type="entry name" value="Cyt_P450"/>
</dbReference>
<dbReference type="InterPro" id="IPR036396">
    <property type="entry name" value="Cyt_P450_sf"/>
</dbReference>
<protein>
    <submittedName>
        <fullName evidence="4">Cytochrome P450</fullName>
    </submittedName>
</protein>
<dbReference type="GO" id="GO:0004497">
    <property type="term" value="F:monooxygenase activity"/>
    <property type="evidence" value="ECO:0007669"/>
    <property type="project" value="UniProtKB-KW"/>
</dbReference>
<dbReference type="InterPro" id="IPR002397">
    <property type="entry name" value="Cyt_P450_B"/>
</dbReference>